<dbReference type="SUPFAM" id="SSF46689">
    <property type="entry name" value="Homeodomain-like"/>
    <property type="match status" value="1"/>
</dbReference>
<dbReference type="GO" id="GO:0003700">
    <property type="term" value="F:DNA-binding transcription factor activity"/>
    <property type="evidence" value="ECO:0007669"/>
    <property type="project" value="InterPro"/>
</dbReference>
<evidence type="ECO:0000256" key="1">
    <source>
        <dbReference type="ARBA" id="ARBA00023015"/>
    </source>
</evidence>
<keyword evidence="5" id="KW-1185">Reference proteome</keyword>
<gene>
    <name evidence="4" type="ORF">GMOD_00008581</name>
</gene>
<dbReference type="GO" id="GO:0043565">
    <property type="term" value="F:sequence-specific DNA binding"/>
    <property type="evidence" value="ECO:0007669"/>
    <property type="project" value="InterPro"/>
</dbReference>
<dbReference type="InterPro" id="IPR009057">
    <property type="entry name" value="Homeodomain-like_sf"/>
</dbReference>
<accession>A0A3M7M957</accession>
<protein>
    <recommendedName>
        <fullName evidence="3">HTH araC/xylS-type domain-containing protein</fullName>
    </recommendedName>
</protein>
<evidence type="ECO:0000313" key="5">
    <source>
        <dbReference type="Proteomes" id="UP000265663"/>
    </source>
</evidence>
<name>A0A3M7M957_9PLEO</name>
<dbReference type="AlphaFoldDB" id="A0A3M7M957"/>
<keyword evidence="2" id="KW-0804">Transcription</keyword>
<dbReference type="Proteomes" id="UP000265663">
    <property type="component" value="Unassembled WGS sequence"/>
</dbReference>
<sequence length="208" mass="22494">MDDTTFIGQREEVVTRALALLRIKKDTATIKYGLKELAKEVGVTPSYLCRVFKKTMGVTVGEYITQFEVDVSGGQTDISTPYSDSVGPGDMGIGMGPLSLVATPQSASDMESPVQFPSRLASDLADMGAGFSSPATTVGSPLATVETWPASSDSPPFQTSIADESLDMYFDYDEWLWTEGFSFNDWFSTSTLLNDGLYGRDLGPISPY</sequence>
<organism evidence="4 5">
    <name type="scientific">Pyrenophora seminiperda CCB06</name>
    <dbReference type="NCBI Taxonomy" id="1302712"/>
    <lineage>
        <taxon>Eukaryota</taxon>
        <taxon>Fungi</taxon>
        <taxon>Dikarya</taxon>
        <taxon>Ascomycota</taxon>
        <taxon>Pezizomycotina</taxon>
        <taxon>Dothideomycetes</taxon>
        <taxon>Pleosporomycetidae</taxon>
        <taxon>Pleosporales</taxon>
        <taxon>Pleosporineae</taxon>
        <taxon>Pleosporaceae</taxon>
        <taxon>Pyrenophora</taxon>
    </lineage>
</organism>
<dbReference type="OrthoDB" id="2447880at2759"/>
<evidence type="ECO:0000259" key="3">
    <source>
        <dbReference type="PROSITE" id="PS01124"/>
    </source>
</evidence>
<reference evidence="4 5" key="1">
    <citation type="journal article" date="2014" name="PLoS ONE">
        <title>De novo Genome Assembly of the Fungal Plant Pathogen Pyrenophora semeniperda.</title>
        <authorList>
            <person name="Soliai M.M."/>
            <person name="Meyer S.E."/>
            <person name="Udall J.A."/>
            <person name="Elzinga D.E."/>
            <person name="Hermansen R.A."/>
            <person name="Bodily P.M."/>
            <person name="Hart A.A."/>
            <person name="Coleman C.E."/>
        </authorList>
    </citation>
    <scope>NUCLEOTIDE SEQUENCE [LARGE SCALE GENOMIC DNA]</scope>
    <source>
        <strain evidence="4 5">CCB06</strain>
        <tissue evidence="4">Mycelium</tissue>
    </source>
</reference>
<dbReference type="PROSITE" id="PS01124">
    <property type="entry name" value="HTH_ARAC_FAMILY_2"/>
    <property type="match status" value="1"/>
</dbReference>
<dbReference type="InterPro" id="IPR018060">
    <property type="entry name" value="HTH_AraC"/>
</dbReference>
<evidence type="ECO:0000313" key="4">
    <source>
        <dbReference type="EMBL" id="RMZ70920.1"/>
    </source>
</evidence>
<evidence type="ECO:0000256" key="2">
    <source>
        <dbReference type="ARBA" id="ARBA00023163"/>
    </source>
</evidence>
<proteinExistence type="predicted"/>
<dbReference type="Gene3D" id="1.10.10.60">
    <property type="entry name" value="Homeodomain-like"/>
    <property type="match status" value="1"/>
</dbReference>
<feature type="domain" description="HTH araC/xylS-type" evidence="3">
    <location>
        <begin position="15"/>
        <end position="69"/>
    </location>
</feature>
<dbReference type="Pfam" id="PF00165">
    <property type="entry name" value="HTH_AraC"/>
    <property type="match status" value="1"/>
</dbReference>
<dbReference type="EMBL" id="KE747825">
    <property type="protein sequence ID" value="RMZ70920.1"/>
    <property type="molecule type" value="Genomic_DNA"/>
</dbReference>
<keyword evidence="1" id="KW-0805">Transcription regulation</keyword>